<keyword evidence="1" id="KW-0472">Membrane</keyword>
<feature type="transmembrane region" description="Helical" evidence="1">
    <location>
        <begin position="18"/>
        <end position="37"/>
    </location>
</feature>
<dbReference type="Proteomes" id="UP000807342">
    <property type="component" value="Unassembled WGS sequence"/>
</dbReference>
<keyword evidence="3" id="KW-1185">Reference proteome</keyword>
<evidence type="ECO:0000313" key="3">
    <source>
        <dbReference type="Proteomes" id="UP000807342"/>
    </source>
</evidence>
<gene>
    <name evidence="2" type="ORF">P691DRAFT_87668</name>
</gene>
<keyword evidence="1" id="KW-1133">Transmembrane helix</keyword>
<organism evidence="2 3">
    <name type="scientific">Macrolepiota fuliginosa MF-IS2</name>
    <dbReference type="NCBI Taxonomy" id="1400762"/>
    <lineage>
        <taxon>Eukaryota</taxon>
        <taxon>Fungi</taxon>
        <taxon>Dikarya</taxon>
        <taxon>Basidiomycota</taxon>
        <taxon>Agaricomycotina</taxon>
        <taxon>Agaricomycetes</taxon>
        <taxon>Agaricomycetidae</taxon>
        <taxon>Agaricales</taxon>
        <taxon>Agaricineae</taxon>
        <taxon>Agaricaceae</taxon>
        <taxon>Macrolepiota</taxon>
    </lineage>
</organism>
<evidence type="ECO:0000256" key="1">
    <source>
        <dbReference type="SAM" id="Phobius"/>
    </source>
</evidence>
<proteinExistence type="predicted"/>
<reference evidence="2" key="1">
    <citation type="submission" date="2020-11" db="EMBL/GenBank/DDBJ databases">
        <authorList>
            <consortium name="DOE Joint Genome Institute"/>
            <person name="Ahrendt S."/>
            <person name="Riley R."/>
            <person name="Andreopoulos W."/>
            <person name="Labutti K."/>
            <person name="Pangilinan J."/>
            <person name="Ruiz-Duenas F.J."/>
            <person name="Barrasa J.M."/>
            <person name="Sanchez-Garcia M."/>
            <person name="Camarero S."/>
            <person name="Miyauchi S."/>
            <person name="Serrano A."/>
            <person name="Linde D."/>
            <person name="Babiker R."/>
            <person name="Drula E."/>
            <person name="Ayuso-Fernandez I."/>
            <person name="Pacheco R."/>
            <person name="Padilla G."/>
            <person name="Ferreira P."/>
            <person name="Barriuso J."/>
            <person name="Kellner H."/>
            <person name="Castanera R."/>
            <person name="Alfaro M."/>
            <person name="Ramirez L."/>
            <person name="Pisabarro A.G."/>
            <person name="Kuo A."/>
            <person name="Tritt A."/>
            <person name="Lipzen A."/>
            <person name="He G."/>
            <person name="Yan M."/>
            <person name="Ng V."/>
            <person name="Cullen D."/>
            <person name="Martin F."/>
            <person name="Rosso M.-N."/>
            <person name="Henrissat B."/>
            <person name="Hibbett D."/>
            <person name="Martinez A.T."/>
            <person name="Grigoriev I.V."/>
        </authorList>
    </citation>
    <scope>NUCLEOTIDE SEQUENCE</scope>
    <source>
        <strain evidence="2">MF-IS2</strain>
    </source>
</reference>
<accession>A0A9P6BWK2</accession>
<name>A0A9P6BWK2_9AGAR</name>
<evidence type="ECO:0000313" key="2">
    <source>
        <dbReference type="EMBL" id="KAF9440633.1"/>
    </source>
</evidence>
<keyword evidence="1" id="KW-0812">Transmembrane</keyword>
<sequence>MSIVLSTSSRSQFTPLNMYYLVMVLTQFSLSYVRAMMISTGNSHSIRWRCWMTYSIYQPLSSPKVES</sequence>
<dbReference type="EMBL" id="MU152375">
    <property type="protein sequence ID" value="KAF9440633.1"/>
    <property type="molecule type" value="Genomic_DNA"/>
</dbReference>
<dbReference type="AlphaFoldDB" id="A0A9P6BWK2"/>
<protein>
    <submittedName>
        <fullName evidence="2">Uncharacterized protein</fullName>
    </submittedName>
</protein>
<comment type="caution">
    <text evidence="2">The sequence shown here is derived from an EMBL/GenBank/DDBJ whole genome shotgun (WGS) entry which is preliminary data.</text>
</comment>